<dbReference type="InterPro" id="IPR018392">
    <property type="entry name" value="LysM"/>
</dbReference>
<evidence type="ECO:0000313" key="3">
    <source>
        <dbReference type="Proteomes" id="UP000176944"/>
    </source>
</evidence>
<organism evidence="2 3">
    <name type="scientific">Moorena producens (strain JHB)</name>
    <dbReference type="NCBI Taxonomy" id="1454205"/>
    <lineage>
        <taxon>Bacteria</taxon>
        <taxon>Bacillati</taxon>
        <taxon>Cyanobacteriota</taxon>
        <taxon>Cyanophyceae</taxon>
        <taxon>Coleofasciculales</taxon>
        <taxon>Coleofasciculaceae</taxon>
        <taxon>Moorena</taxon>
    </lineage>
</organism>
<proteinExistence type="predicted"/>
<gene>
    <name evidence="2" type="ORF">BJP36_08480</name>
</gene>
<name>A0A1D9GAB7_MOOP1</name>
<dbReference type="Gene3D" id="3.10.350.10">
    <property type="entry name" value="LysM domain"/>
    <property type="match status" value="1"/>
</dbReference>
<feature type="domain" description="LysM" evidence="1">
    <location>
        <begin position="187"/>
        <end position="236"/>
    </location>
</feature>
<reference evidence="3" key="1">
    <citation type="submission" date="2016-10" db="EMBL/GenBank/DDBJ databases">
        <title>Comparative genomics uncovers the prolific and rare metabolic potential of the cyanobacterial genus Moorea.</title>
        <authorList>
            <person name="Leao T."/>
            <person name="Castelao G."/>
            <person name="Korobeynikov A."/>
            <person name="Monroe E.A."/>
            <person name="Podell S."/>
            <person name="Glukhov E."/>
            <person name="Allen E."/>
            <person name="Gerwick W.H."/>
            <person name="Gerwick L."/>
        </authorList>
    </citation>
    <scope>NUCLEOTIDE SEQUENCE [LARGE SCALE GENOMIC DNA]</scope>
    <source>
        <strain evidence="3">JHB</strain>
    </source>
</reference>
<dbReference type="Pfam" id="PF01476">
    <property type="entry name" value="LysM"/>
    <property type="match status" value="1"/>
</dbReference>
<dbReference type="Pfam" id="PF19266">
    <property type="entry name" value="CIS_tube"/>
    <property type="match status" value="1"/>
</dbReference>
<protein>
    <submittedName>
        <fullName evidence="2">LysM peptidoglycan-binding domain-containing protein</fullName>
    </submittedName>
</protein>
<dbReference type="AlphaFoldDB" id="A0A1D9GAB7"/>
<dbReference type="PROSITE" id="PS51782">
    <property type="entry name" value="LYSM"/>
    <property type="match status" value="1"/>
</dbReference>
<accession>A0A1D9GAB7</accession>
<dbReference type="InterPro" id="IPR036779">
    <property type="entry name" value="LysM_dom_sf"/>
</dbReference>
<dbReference type="Proteomes" id="UP000176944">
    <property type="component" value="Chromosome"/>
</dbReference>
<sequence length="240" mass="27032">MTLLQRLLKKLRLGKLTITPLKKDRNQYTRLEDNAFSVQFNPESYSISKSVNWGPADSSSGEECKTQRQVNAPTVEFKGGGSRQLTLELFFDVTESLIFQDVRQETNKIVALTRIDRDQGHPLVCEISWGDAPPGSDFPFIGVITSLTQNFTLFKGNGKPLRANLNLTVLEFLPPLADQRQTDPELTTHIIKGGDTLSNISAEFYRNPKLWRIIAEANQLDDPRNLEKYIGQTLNIPKLG</sequence>
<evidence type="ECO:0000313" key="2">
    <source>
        <dbReference type="EMBL" id="AOY84579.2"/>
    </source>
</evidence>
<evidence type="ECO:0000259" key="1">
    <source>
        <dbReference type="PROSITE" id="PS51782"/>
    </source>
</evidence>
<dbReference type="InterPro" id="IPR045361">
    <property type="entry name" value="CIS_tube_prot_N"/>
</dbReference>
<dbReference type="EMBL" id="CP017708">
    <property type="protein sequence ID" value="AOY84579.2"/>
    <property type="molecule type" value="Genomic_DNA"/>
</dbReference>